<evidence type="ECO:0000313" key="10">
    <source>
        <dbReference type="Proteomes" id="UP001488838"/>
    </source>
</evidence>
<comment type="subunit">
    <text evidence="3">Homodimer.</text>
</comment>
<proteinExistence type="inferred from homology"/>
<dbReference type="Proteomes" id="UP001488838">
    <property type="component" value="Unassembled WGS sequence"/>
</dbReference>
<evidence type="ECO:0000256" key="2">
    <source>
        <dbReference type="ARBA" id="ARBA00009533"/>
    </source>
</evidence>
<dbReference type="GO" id="GO:0005737">
    <property type="term" value="C:cytoplasm"/>
    <property type="evidence" value="ECO:0007669"/>
    <property type="project" value="TreeGrafter"/>
</dbReference>
<evidence type="ECO:0000256" key="4">
    <source>
        <dbReference type="ARBA" id="ARBA00022793"/>
    </source>
</evidence>
<evidence type="ECO:0000256" key="5">
    <source>
        <dbReference type="ARBA" id="ARBA00022898"/>
    </source>
</evidence>
<dbReference type="InterPro" id="IPR015424">
    <property type="entry name" value="PyrdxlP-dep_Trfase"/>
</dbReference>
<comment type="cofactor">
    <cofactor evidence="1 7 8">
        <name>pyridoxal 5'-phosphate</name>
        <dbReference type="ChEBI" id="CHEBI:597326"/>
    </cofactor>
</comment>
<dbReference type="GO" id="GO:0030170">
    <property type="term" value="F:pyridoxal phosphate binding"/>
    <property type="evidence" value="ECO:0007669"/>
    <property type="project" value="InterPro"/>
</dbReference>
<dbReference type="PROSITE" id="PS00392">
    <property type="entry name" value="DDC_GAD_HDC_YDC"/>
    <property type="match status" value="1"/>
</dbReference>
<dbReference type="Pfam" id="PF00282">
    <property type="entry name" value="Pyridoxal_deC"/>
    <property type="match status" value="1"/>
</dbReference>
<dbReference type="Gene3D" id="3.90.1150.170">
    <property type="match status" value="1"/>
</dbReference>
<dbReference type="InterPro" id="IPR002129">
    <property type="entry name" value="PyrdxlP-dep_de-COase"/>
</dbReference>
<name>A0AAW0I5I7_MYOGA</name>
<dbReference type="PANTHER" id="PTHR45677">
    <property type="entry name" value="GLUTAMATE DECARBOXYLASE-RELATED"/>
    <property type="match status" value="1"/>
</dbReference>
<dbReference type="SUPFAM" id="SSF53383">
    <property type="entry name" value="PLP-dependent transferases"/>
    <property type="match status" value="1"/>
</dbReference>
<reference evidence="9 10" key="1">
    <citation type="journal article" date="2023" name="bioRxiv">
        <title>Conserved and derived expression patterns and positive selection on dental genes reveal complex evolutionary context of ever-growing rodent molars.</title>
        <authorList>
            <person name="Calamari Z.T."/>
            <person name="Song A."/>
            <person name="Cohen E."/>
            <person name="Akter M."/>
            <person name="Roy R.D."/>
            <person name="Hallikas O."/>
            <person name="Christensen M.M."/>
            <person name="Li P."/>
            <person name="Marangoni P."/>
            <person name="Jernvall J."/>
            <person name="Klein O.D."/>
        </authorList>
    </citation>
    <scope>NUCLEOTIDE SEQUENCE [LARGE SCALE GENOMIC DNA]</scope>
    <source>
        <strain evidence="9">V071</strain>
    </source>
</reference>
<feature type="modified residue" description="N6-(pyridoxal phosphate)lysine" evidence="7">
    <location>
        <position position="338"/>
    </location>
</feature>
<evidence type="ECO:0000256" key="1">
    <source>
        <dbReference type="ARBA" id="ARBA00001933"/>
    </source>
</evidence>
<keyword evidence="5 7" id="KW-0663">Pyridoxal phosphate</keyword>
<dbReference type="InterPro" id="IPR021115">
    <property type="entry name" value="Pyridoxal-P_BS"/>
</dbReference>
<keyword evidence="10" id="KW-1185">Reference proteome</keyword>
<gene>
    <name evidence="9" type="ORF">U0070_010481</name>
</gene>
<accession>A0AAW0I5I7</accession>
<dbReference type="GO" id="GO:0004782">
    <property type="term" value="F:sulfinoalanine decarboxylase activity"/>
    <property type="evidence" value="ECO:0007669"/>
    <property type="project" value="TreeGrafter"/>
</dbReference>
<evidence type="ECO:0008006" key="11">
    <source>
        <dbReference type="Google" id="ProtNLM"/>
    </source>
</evidence>
<evidence type="ECO:0000256" key="8">
    <source>
        <dbReference type="RuleBase" id="RU000382"/>
    </source>
</evidence>
<organism evidence="9 10">
    <name type="scientific">Myodes glareolus</name>
    <name type="common">Bank vole</name>
    <name type="synonym">Clethrionomys glareolus</name>
    <dbReference type="NCBI Taxonomy" id="447135"/>
    <lineage>
        <taxon>Eukaryota</taxon>
        <taxon>Metazoa</taxon>
        <taxon>Chordata</taxon>
        <taxon>Craniata</taxon>
        <taxon>Vertebrata</taxon>
        <taxon>Euteleostomi</taxon>
        <taxon>Mammalia</taxon>
        <taxon>Eutheria</taxon>
        <taxon>Euarchontoglires</taxon>
        <taxon>Glires</taxon>
        <taxon>Rodentia</taxon>
        <taxon>Myomorpha</taxon>
        <taxon>Muroidea</taxon>
        <taxon>Cricetidae</taxon>
        <taxon>Arvicolinae</taxon>
        <taxon>Myodes</taxon>
    </lineage>
</organism>
<feature type="non-terminal residue" evidence="9">
    <location>
        <position position="1"/>
    </location>
</feature>
<protein>
    <recommendedName>
        <fullName evidence="11">Cysteine sulfinic acid decarboxylase</fullName>
    </recommendedName>
</protein>
<evidence type="ECO:0000256" key="7">
    <source>
        <dbReference type="PIRSR" id="PIRSR602129-50"/>
    </source>
</evidence>
<dbReference type="CDD" id="cd06450">
    <property type="entry name" value="DOPA_deC_like"/>
    <property type="match status" value="1"/>
</dbReference>
<sequence length="526" mass="58935">KFIVYLVASSSELRPEQRDFILMAASKPLTALNGDPVAVEALLRDVFGIVVDEAIRKGTSASEKVCEWKEPEELKQLLDLELQSQGESQEQILERCRTVIHYSVKTGHPRFFNQLFSGLDPHALAGRIITESLNTSPYTYEIAPVFVLMEEEVLKKLRALVGWNSGDGVFCPGGSISNMYALNLARYQRYPDCKQRGLRALPPLALFTSKECHYSISKGAAFLGLGTDSVRVVKADERGKMVPEDLERQISLAEAEGSVPFLVSATSGTTVLGAFDPLDAIADVCQRHGLWLHVDVSETWVEGERGVPFGCLEGEEEALTKFCSVSPRADSVAWNPHKLLGAGLQCSALLLRDTSNLLRHCHGSQASYLFQQDKFYDVALDTGDKVVQCGRHVDCLKLWLMWKAQGERGLEQRIDQAFALSRYLVEEIKKREGFELVMEPEFVNVCFWFVPPSLRGQKESPDYTERLSQVAPVLKERMMKKGSMMIGYQPHGTRANFFRMVVANPTLTRADMDFLLCELERLGRDL</sequence>
<dbReference type="InterPro" id="IPR015421">
    <property type="entry name" value="PyrdxlP-dep_Trfase_major"/>
</dbReference>
<dbReference type="Gene3D" id="3.40.640.10">
    <property type="entry name" value="Type I PLP-dependent aspartate aminotransferase-like (Major domain)"/>
    <property type="match status" value="1"/>
</dbReference>
<dbReference type="AlphaFoldDB" id="A0AAW0I5I7"/>
<dbReference type="GO" id="GO:0019752">
    <property type="term" value="P:carboxylic acid metabolic process"/>
    <property type="evidence" value="ECO:0007669"/>
    <property type="project" value="InterPro"/>
</dbReference>
<evidence type="ECO:0000256" key="3">
    <source>
        <dbReference type="ARBA" id="ARBA00011738"/>
    </source>
</evidence>
<dbReference type="EMBL" id="JBBHLL010000214">
    <property type="protein sequence ID" value="KAK7809685.1"/>
    <property type="molecule type" value="Genomic_DNA"/>
</dbReference>
<keyword evidence="6 8" id="KW-0456">Lyase</keyword>
<dbReference type="PANTHER" id="PTHR45677:SF8">
    <property type="entry name" value="CYSTEINE SULFINIC ACID DECARBOXYLASE"/>
    <property type="match status" value="1"/>
</dbReference>
<evidence type="ECO:0000313" key="9">
    <source>
        <dbReference type="EMBL" id="KAK7809685.1"/>
    </source>
</evidence>
<comment type="caution">
    <text evidence="9">The sequence shown here is derived from an EMBL/GenBank/DDBJ whole genome shotgun (WGS) entry which is preliminary data.</text>
</comment>
<keyword evidence="4" id="KW-0210">Decarboxylase</keyword>
<dbReference type="GO" id="GO:0042412">
    <property type="term" value="P:taurine biosynthetic process"/>
    <property type="evidence" value="ECO:0007669"/>
    <property type="project" value="TreeGrafter"/>
</dbReference>
<evidence type="ECO:0000256" key="6">
    <source>
        <dbReference type="ARBA" id="ARBA00023239"/>
    </source>
</evidence>
<comment type="similarity">
    <text evidence="2 8">Belongs to the group II decarboxylase family.</text>
</comment>